<organism evidence="13 14">
    <name type="scientific">Hyaloscypha bicolor E</name>
    <dbReference type="NCBI Taxonomy" id="1095630"/>
    <lineage>
        <taxon>Eukaryota</taxon>
        <taxon>Fungi</taxon>
        <taxon>Dikarya</taxon>
        <taxon>Ascomycota</taxon>
        <taxon>Pezizomycotina</taxon>
        <taxon>Leotiomycetes</taxon>
        <taxon>Helotiales</taxon>
        <taxon>Hyaloscyphaceae</taxon>
        <taxon>Hyaloscypha</taxon>
        <taxon>Hyaloscypha bicolor</taxon>
    </lineage>
</organism>
<feature type="transmembrane region" description="Helical" evidence="11">
    <location>
        <begin position="63"/>
        <end position="84"/>
    </location>
</feature>
<dbReference type="PANTHER" id="PTHR32361:SF9">
    <property type="entry name" value="FERRIC REDUCTASE TRANSMEMBRANE COMPONENT 3-RELATED"/>
    <property type="match status" value="1"/>
</dbReference>
<keyword evidence="10" id="KW-0325">Glycoprotein</keyword>
<evidence type="ECO:0000256" key="3">
    <source>
        <dbReference type="ARBA" id="ARBA00022448"/>
    </source>
</evidence>
<keyword evidence="6 11" id="KW-1133">Transmembrane helix</keyword>
<sequence>MWNHNSVERFASAMAGVIILFTIFHWSRFLYSRCASRGMQKSGPLKAQVSVARMVRHVLTHRVPGFASIGHALLVTVYLGINIVLTVTNIDWSSLIGIATRLGWMAIANVAFITFLALKNTPLAFLTAYSYERLNPLHQAAGYITITHAFLHATMQCVLLVDRLHLNKFLLEIEQIHGITAGSALLVMLVFAVLIKRMRYEVFYLSHIFTLDRLLRAWRLFWYSYDNRATLVPLPHGGTRIVLRRAPTRAIPGNHCFVWIPEIRAFETHPFTIVSKSLSSIELVVAAYDGFTDDLHNFAVKHPGASLRASFDGPYGTVPNFAKCADKVILIAGGSGVSFTFGVALDMVRKLSHNLPKPKIDFIWAVREPEIFEWFSKELKELKESPRVNVILHSTRMNFDRSPPSPVLPAMSPIIPEDKSEVANHTPIGDEKHHAIHPSISHSPLSTSNSRFDNFPHDVEKHSTSMTNTTHEWDSTLHGVLPRRPDIETLIKNVVASAGDDERIAIAACGPDSLMWEVRRTATNAIKMQGPSIELHCEQFGW</sequence>
<dbReference type="STRING" id="1095630.A0A2J6STT2"/>
<evidence type="ECO:0000256" key="5">
    <source>
        <dbReference type="ARBA" id="ARBA00022982"/>
    </source>
</evidence>
<dbReference type="GeneID" id="36593278"/>
<dbReference type="InterPro" id="IPR013112">
    <property type="entry name" value="FAD-bd_8"/>
</dbReference>
<evidence type="ECO:0000256" key="2">
    <source>
        <dbReference type="ARBA" id="ARBA00006278"/>
    </source>
</evidence>
<dbReference type="PROSITE" id="PS51384">
    <property type="entry name" value="FAD_FR"/>
    <property type="match status" value="1"/>
</dbReference>
<keyword evidence="9 11" id="KW-0472">Membrane</keyword>
<keyword evidence="3" id="KW-0813">Transport</keyword>
<evidence type="ECO:0000256" key="8">
    <source>
        <dbReference type="ARBA" id="ARBA00023065"/>
    </source>
</evidence>
<name>A0A2J6STT2_9HELO</name>
<feature type="transmembrane region" description="Helical" evidence="11">
    <location>
        <begin position="12"/>
        <end position="31"/>
    </location>
</feature>
<comment type="similarity">
    <text evidence="2">Belongs to the ferric reductase (FRE) family.</text>
</comment>
<dbReference type="InterPro" id="IPR051410">
    <property type="entry name" value="Ferric/Cupric_Reductase"/>
</dbReference>
<feature type="transmembrane region" description="Helical" evidence="11">
    <location>
        <begin position="104"/>
        <end position="128"/>
    </location>
</feature>
<dbReference type="GO" id="GO:0015677">
    <property type="term" value="P:copper ion import"/>
    <property type="evidence" value="ECO:0007669"/>
    <property type="project" value="TreeGrafter"/>
</dbReference>
<dbReference type="GO" id="GO:0006879">
    <property type="term" value="P:intracellular iron ion homeostasis"/>
    <property type="evidence" value="ECO:0007669"/>
    <property type="project" value="TreeGrafter"/>
</dbReference>
<dbReference type="GO" id="GO:0005886">
    <property type="term" value="C:plasma membrane"/>
    <property type="evidence" value="ECO:0007669"/>
    <property type="project" value="TreeGrafter"/>
</dbReference>
<dbReference type="InterPro" id="IPR039261">
    <property type="entry name" value="FNR_nucleotide-bd"/>
</dbReference>
<dbReference type="Proteomes" id="UP000235371">
    <property type="component" value="Unassembled WGS sequence"/>
</dbReference>
<dbReference type="AlphaFoldDB" id="A0A2J6STT2"/>
<evidence type="ECO:0000256" key="11">
    <source>
        <dbReference type="SAM" id="Phobius"/>
    </source>
</evidence>
<feature type="domain" description="FAD-binding FR-type" evidence="12">
    <location>
        <begin position="207"/>
        <end position="321"/>
    </location>
</feature>
<dbReference type="OrthoDB" id="10006946at2759"/>
<keyword evidence="4 11" id="KW-0812">Transmembrane</keyword>
<reference evidence="13 14" key="1">
    <citation type="submission" date="2016-04" db="EMBL/GenBank/DDBJ databases">
        <title>A degradative enzymes factory behind the ericoid mycorrhizal symbiosis.</title>
        <authorList>
            <consortium name="DOE Joint Genome Institute"/>
            <person name="Martino E."/>
            <person name="Morin E."/>
            <person name="Grelet G."/>
            <person name="Kuo A."/>
            <person name="Kohler A."/>
            <person name="Daghino S."/>
            <person name="Barry K."/>
            <person name="Choi C."/>
            <person name="Cichocki N."/>
            <person name="Clum A."/>
            <person name="Copeland A."/>
            <person name="Hainaut M."/>
            <person name="Haridas S."/>
            <person name="Labutti K."/>
            <person name="Lindquist E."/>
            <person name="Lipzen A."/>
            <person name="Khouja H.-R."/>
            <person name="Murat C."/>
            <person name="Ohm R."/>
            <person name="Olson A."/>
            <person name="Spatafora J."/>
            <person name="Veneault-Fourrey C."/>
            <person name="Henrissat B."/>
            <person name="Grigoriev I."/>
            <person name="Martin F."/>
            <person name="Perotto S."/>
        </authorList>
    </citation>
    <scope>NUCLEOTIDE SEQUENCE [LARGE SCALE GENOMIC DNA]</scope>
    <source>
        <strain evidence="13 14">E</strain>
    </source>
</reference>
<proteinExistence type="inferred from homology"/>
<dbReference type="InParanoid" id="A0A2J6STT2"/>
<dbReference type="InterPro" id="IPR013130">
    <property type="entry name" value="Fe3_Rdtase_TM_dom"/>
</dbReference>
<evidence type="ECO:0000256" key="7">
    <source>
        <dbReference type="ARBA" id="ARBA00023002"/>
    </source>
</evidence>
<keyword evidence="14" id="KW-1185">Reference proteome</keyword>
<dbReference type="EMBL" id="KZ613866">
    <property type="protein sequence ID" value="PMD54103.1"/>
    <property type="molecule type" value="Genomic_DNA"/>
</dbReference>
<dbReference type="CDD" id="cd06186">
    <property type="entry name" value="NOX_Duox_like_FAD_NADP"/>
    <property type="match status" value="1"/>
</dbReference>
<dbReference type="InterPro" id="IPR013121">
    <property type="entry name" value="Fe_red_NAD-bd_6"/>
</dbReference>
<evidence type="ECO:0000256" key="4">
    <source>
        <dbReference type="ARBA" id="ARBA00022692"/>
    </source>
</evidence>
<evidence type="ECO:0000256" key="6">
    <source>
        <dbReference type="ARBA" id="ARBA00022989"/>
    </source>
</evidence>
<feature type="transmembrane region" description="Helical" evidence="11">
    <location>
        <begin position="176"/>
        <end position="195"/>
    </location>
</feature>
<evidence type="ECO:0000256" key="9">
    <source>
        <dbReference type="ARBA" id="ARBA00023136"/>
    </source>
</evidence>
<accession>A0A2J6STT2</accession>
<protein>
    <recommendedName>
        <fullName evidence="12">FAD-binding FR-type domain-containing protein</fullName>
    </recommendedName>
</protein>
<gene>
    <name evidence="13" type="ORF">K444DRAFT_646440</name>
</gene>
<dbReference type="Pfam" id="PF08030">
    <property type="entry name" value="NAD_binding_6"/>
    <property type="match status" value="1"/>
</dbReference>
<keyword evidence="7" id="KW-0560">Oxidoreductase</keyword>
<dbReference type="PANTHER" id="PTHR32361">
    <property type="entry name" value="FERRIC/CUPRIC REDUCTASE TRANSMEMBRANE COMPONENT"/>
    <property type="match status" value="1"/>
</dbReference>
<dbReference type="Pfam" id="PF01794">
    <property type="entry name" value="Ferric_reduct"/>
    <property type="match status" value="1"/>
</dbReference>
<dbReference type="GO" id="GO:0000293">
    <property type="term" value="F:ferric-chelate reductase activity"/>
    <property type="evidence" value="ECO:0007669"/>
    <property type="project" value="UniProtKB-ARBA"/>
</dbReference>
<evidence type="ECO:0000259" key="12">
    <source>
        <dbReference type="PROSITE" id="PS51384"/>
    </source>
</evidence>
<evidence type="ECO:0000256" key="10">
    <source>
        <dbReference type="ARBA" id="ARBA00023180"/>
    </source>
</evidence>
<evidence type="ECO:0000313" key="13">
    <source>
        <dbReference type="EMBL" id="PMD54103.1"/>
    </source>
</evidence>
<dbReference type="RefSeq" id="XP_024731007.1">
    <property type="nucleotide sequence ID" value="XM_024885201.1"/>
</dbReference>
<feature type="transmembrane region" description="Helical" evidence="11">
    <location>
        <begin position="140"/>
        <end position="161"/>
    </location>
</feature>
<keyword evidence="8" id="KW-0406">Ion transport</keyword>
<dbReference type="SFLD" id="SFLDS00052">
    <property type="entry name" value="Ferric_Reductase_Domain"/>
    <property type="match status" value="1"/>
</dbReference>
<evidence type="ECO:0000256" key="1">
    <source>
        <dbReference type="ARBA" id="ARBA00004141"/>
    </source>
</evidence>
<dbReference type="Gene3D" id="3.40.50.80">
    <property type="entry name" value="Nucleotide-binding domain of ferredoxin-NADP reductase (FNR) module"/>
    <property type="match status" value="1"/>
</dbReference>
<dbReference type="GO" id="GO:0006826">
    <property type="term" value="P:iron ion transport"/>
    <property type="evidence" value="ECO:0007669"/>
    <property type="project" value="TreeGrafter"/>
</dbReference>
<evidence type="ECO:0000313" key="14">
    <source>
        <dbReference type="Proteomes" id="UP000235371"/>
    </source>
</evidence>
<keyword evidence="5" id="KW-0249">Electron transport</keyword>
<dbReference type="Pfam" id="PF08022">
    <property type="entry name" value="FAD_binding_8"/>
    <property type="match status" value="1"/>
</dbReference>
<comment type="subcellular location">
    <subcellularLocation>
        <location evidence="1">Membrane</location>
        <topology evidence="1">Multi-pass membrane protein</topology>
    </subcellularLocation>
</comment>
<dbReference type="InterPro" id="IPR017927">
    <property type="entry name" value="FAD-bd_FR_type"/>
</dbReference>
<dbReference type="SUPFAM" id="SSF52343">
    <property type="entry name" value="Ferredoxin reductase-like, C-terminal NADP-linked domain"/>
    <property type="match status" value="1"/>
</dbReference>